<evidence type="ECO:0000256" key="2">
    <source>
        <dbReference type="ARBA" id="ARBA00022598"/>
    </source>
</evidence>
<dbReference type="Pfam" id="PF01068">
    <property type="entry name" value="DNA_ligase_A_M"/>
    <property type="match status" value="1"/>
</dbReference>
<sequence>MFIEPMLLGKREEPFNDSRYVFQPKFDGHRLILSYTAGQVRLYTRHNNEVTRQYPELHNVPIDGAIDVVLDGEVARMDEVGWIDFELIMERFRLTKDPWIRVAVRTRPVIFYVYDVLQYNGKDTRGWPLTERLAFLSRILKPDHYFSLVLSIEG</sequence>
<proteinExistence type="inferred from homology"/>
<evidence type="ECO:0000313" key="4">
    <source>
        <dbReference type="EMBL" id="MFC0391717.1"/>
    </source>
</evidence>
<dbReference type="InterPro" id="IPR050191">
    <property type="entry name" value="ATP-dep_DNA_ligase"/>
</dbReference>
<organism evidence="4 5">
    <name type="scientific">Paenibacillus mendelii</name>
    <dbReference type="NCBI Taxonomy" id="206163"/>
    <lineage>
        <taxon>Bacteria</taxon>
        <taxon>Bacillati</taxon>
        <taxon>Bacillota</taxon>
        <taxon>Bacilli</taxon>
        <taxon>Bacillales</taxon>
        <taxon>Paenibacillaceae</taxon>
        <taxon>Paenibacillus</taxon>
    </lineage>
</organism>
<dbReference type="Gene3D" id="3.30.1490.70">
    <property type="match status" value="1"/>
</dbReference>
<dbReference type="EMBL" id="JBHLVF010000012">
    <property type="protein sequence ID" value="MFC0391717.1"/>
    <property type="molecule type" value="Genomic_DNA"/>
</dbReference>
<dbReference type="InterPro" id="IPR012310">
    <property type="entry name" value="DNA_ligase_ATP-dep_cent"/>
</dbReference>
<keyword evidence="2" id="KW-0436">Ligase</keyword>
<evidence type="ECO:0000259" key="3">
    <source>
        <dbReference type="Pfam" id="PF01068"/>
    </source>
</evidence>
<feature type="domain" description="ATP-dependent DNA ligase family profile" evidence="3">
    <location>
        <begin position="18"/>
        <end position="147"/>
    </location>
</feature>
<reference evidence="4 5" key="1">
    <citation type="submission" date="2024-09" db="EMBL/GenBank/DDBJ databases">
        <authorList>
            <person name="Sun Q."/>
            <person name="Mori K."/>
        </authorList>
    </citation>
    <scope>NUCLEOTIDE SEQUENCE [LARGE SCALE GENOMIC DNA]</scope>
    <source>
        <strain evidence="4 5">CCM 4839</strain>
    </source>
</reference>
<gene>
    <name evidence="4" type="ORF">ACFFJ8_10105</name>
</gene>
<protein>
    <recommendedName>
        <fullName evidence="3">ATP-dependent DNA ligase family profile domain-containing protein</fullName>
    </recommendedName>
</protein>
<dbReference type="SUPFAM" id="SSF56091">
    <property type="entry name" value="DNA ligase/mRNA capping enzyme, catalytic domain"/>
    <property type="match status" value="1"/>
</dbReference>
<evidence type="ECO:0000313" key="5">
    <source>
        <dbReference type="Proteomes" id="UP001589818"/>
    </source>
</evidence>
<accession>A0ABV6J856</accession>
<keyword evidence="5" id="KW-1185">Reference proteome</keyword>
<comment type="similarity">
    <text evidence="1">Belongs to the ATP-dependent DNA ligase family.</text>
</comment>
<dbReference type="Proteomes" id="UP001589818">
    <property type="component" value="Unassembled WGS sequence"/>
</dbReference>
<dbReference type="PANTHER" id="PTHR45674">
    <property type="entry name" value="DNA LIGASE 1/3 FAMILY MEMBER"/>
    <property type="match status" value="1"/>
</dbReference>
<dbReference type="PANTHER" id="PTHR45674:SF4">
    <property type="entry name" value="DNA LIGASE 1"/>
    <property type="match status" value="1"/>
</dbReference>
<dbReference type="RefSeq" id="WP_204821146.1">
    <property type="nucleotide sequence ID" value="NZ_JANHOF010000011.1"/>
</dbReference>
<name>A0ABV6J856_9BACL</name>
<evidence type="ECO:0000256" key="1">
    <source>
        <dbReference type="ARBA" id="ARBA00007572"/>
    </source>
</evidence>
<dbReference type="Gene3D" id="3.30.470.30">
    <property type="entry name" value="DNA ligase/mRNA capping enzyme"/>
    <property type="match status" value="1"/>
</dbReference>
<comment type="caution">
    <text evidence="4">The sequence shown here is derived from an EMBL/GenBank/DDBJ whole genome shotgun (WGS) entry which is preliminary data.</text>
</comment>